<dbReference type="InterPro" id="IPR050479">
    <property type="entry name" value="CYP11_CYP27_families"/>
</dbReference>
<organism evidence="10 11">
    <name type="scientific">Caligus rogercresseyi</name>
    <name type="common">Sea louse</name>
    <dbReference type="NCBI Taxonomy" id="217165"/>
    <lineage>
        <taxon>Eukaryota</taxon>
        <taxon>Metazoa</taxon>
        <taxon>Ecdysozoa</taxon>
        <taxon>Arthropoda</taxon>
        <taxon>Crustacea</taxon>
        <taxon>Multicrustacea</taxon>
        <taxon>Hexanauplia</taxon>
        <taxon>Copepoda</taxon>
        <taxon>Siphonostomatoida</taxon>
        <taxon>Caligidae</taxon>
        <taxon>Caligus</taxon>
    </lineage>
</organism>
<keyword evidence="6 8" id="KW-0408">Iron</keyword>
<keyword evidence="5 9" id="KW-0560">Oxidoreductase</keyword>
<dbReference type="InterPro" id="IPR036396">
    <property type="entry name" value="Cyt_P450_sf"/>
</dbReference>
<comment type="similarity">
    <text evidence="2 9">Belongs to the cytochrome P450 family.</text>
</comment>
<dbReference type="InterPro" id="IPR017972">
    <property type="entry name" value="Cyt_P450_CS"/>
</dbReference>
<accession>A0A7T8KAC8</accession>
<evidence type="ECO:0000256" key="2">
    <source>
        <dbReference type="ARBA" id="ARBA00010617"/>
    </source>
</evidence>
<feature type="binding site" description="axial binding residue" evidence="8">
    <location>
        <position position="388"/>
    </location>
    <ligand>
        <name>heme</name>
        <dbReference type="ChEBI" id="CHEBI:30413"/>
    </ligand>
    <ligandPart>
        <name>Fe</name>
        <dbReference type="ChEBI" id="CHEBI:18248"/>
    </ligandPart>
</feature>
<keyword evidence="4 8" id="KW-0479">Metal-binding</keyword>
<evidence type="ECO:0000256" key="7">
    <source>
        <dbReference type="ARBA" id="ARBA00023033"/>
    </source>
</evidence>
<evidence type="ECO:0000256" key="1">
    <source>
        <dbReference type="ARBA" id="ARBA00001971"/>
    </source>
</evidence>
<keyword evidence="11" id="KW-1185">Reference proteome</keyword>
<evidence type="ECO:0000313" key="10">
    <source>
        <dbReference type="EMBL" id="QQP52028.1"/>
    </source>
</evidence>
<name>A0A7T8KAC8_CALRO</name>
<dbReference type="AlphaFoldDB" id="A0A7T8KAC8"/>
<evidence type="ECO:0000313" key="11">
    <source>
        <dbReference type="Proteomes" id="UP000595437"/>
    </source>
</evidence>
<dbReference type="SUPFAM" id="SSF48264">
    <property type="entry name" value="Cytochrome P450"/>
    <property type="match status" value="1"/>
</dbReference>
<keyword evidence="3 8" id="KW-0349">Heme</keyword>
<dbReference type="OrthoDB" id="3945418at2759"/>
<protein>
    <recommendedName>
        <fullName evidence="12">Cytochrome P450</fullName>
    </recommendedName>
</protein>
<keyword evidence="7 9" id="KW-0503">Monooxygenase</keyword>
<evidence type="ECO:0000256" key="9">
    <source>
        <dbReference type="RuleBase" id="RU000461"/>
    </source>
</evidence>
<dbReference type="PROSITE" id="PS00086">
    <property type="entry name" value="CYTOCHROME_P450"/>
    <property type="match status" value="1"/>
</dbReference>
<dbReference type="GO" id="GO:0004497">
    <property type="term" value="F:monooxygenase activity"/>
    <property type="evidence" value="ECO:0007669"/>
    <property type="project" value="UniProtKB-KW"/>
</dbReference>
<dbReference type="EMBL" id="CP045892">
    <property type="protein sequence ID" value="QQP52028.1"/>
    <property type="molecule type" value="Genomic_DNA"/>
</dbReference>
<dbReference type="CDD" id="cd11054">
    <property type="entry name" value="CYP24A1-like"/>
    <property type="match status" value="1"/>
</dbReference>
<proteinExistence type="inferred from homology"/>
<dbReference type="InterPro" id="IPR001128">
    <property type="entry name" value="Cyt_P450"/>
</dbReference>
<dbReference type="PANTHER" id="PTHR24279:SF120">
    <property type="entry name" value="CYTOCHROME P450"/>
    <property type="match status" value="1"/>
</dbReference>
<comment type="cofactor">
    <cofactor evidence="1 8">
        <name>heme</name>
        <dbReference type="ChEBI" id="CHEBI:30413"/>
    </cofactor>
</comment>
<dbReference type="PANTHER" id="PTHR24279">
    <property type="entry name" value="CYTOCHROME P450"/>
    <property type="match status" value="1"/>
</dbReference>
<gene>
    <name evidence="10" type="ORF">FKW44_004022</name>
</gene>
<evidence type="ECO:0000256" key="8">
    <source>
        <dbReference type="PIRSR" id="PIRSR602401-1"/>
    </source>
</evidence>
<dbReference type="Proteomes" id="UP000595437">
    <property type="component" value="Chromosome 3"/>
</dbReference>
<dbReference type="Gene3D" id="1.10.630.10">
    <property type="entry name" value="Cytochrome P450"/>
    <property type="match status" value="1"/>
</dbReference>
<evidence type="ECO:0000256" key="6">
    <source>
        <dbReference type="ARBA" id="ARBA00023004"/>
    </source>
</evidence>
<evidence type="ECO:0000256" key="3">
    <source>
        <dbReference type="ARBA" id="ARBA00022617"/>
    </source>
</evidence>
<evidence type="ECO:0000256" key="4">
    <source>
        <dbReference type="ARBA" id="ARBA00022723"/>
    </source>
</evidence>
<sequence length="453" mass="51850">MLIRRTVSTATKASRQIPYPSLRDLVKKRPPHLRLRCSKEAYGDIYKFKIPMGPEAVMLFDPNDAEIVYRSAGKWPNRPGFLALEEFRSSNPLYTNAAGLLSSQGEPWHDFRAKVQTALLRPQNIRAYHDRVDAVAKDFIEDVFIKTLGEDGRATPDLIQHLYQWGLESTGVLAFDRRLGVLSTELQIIDLVQKIFSLSQSLERNLIWKYIGSLLPNYRKMVQCFEQNGVPCKEIERNTLDAGSSVIGNLYKAGCDSNVLCVLALDMLMAGVDTAANQIAFAFYFIAQNPRVQEKLASYLMATLREVLRVRPTAYVNTRICDMPVQLKDFTIEEGNMVLFCHIVMCHDPRFVNEPEEFRPERYIKSSPLYERLQPFTSLPFGHGPRVCVGRRFANLEMCLLLARVLSKYRLELTPEPLKITVPLLMKPEESEEWRTRLAMDNNNCGIQSFFII</sequence>
<dbReference type="PRINTS" id="PR00385">
    <property type="entry name" value="P450"/>
</dbReference>
<dbReference type="GO" id="GO:0016705">
    <property type="term" value="F:oxidoreductase activity, acting on paired donors, with incorporation or reduction of molecular oxygen"/>
    <property type="evidence" value="ECO:0007669"/>
    <property type="project" value="InterPro"/>
</dbReference>
<evidence type="ECO:0000256" key="5">
    <source>
        <dbReference type="ARBA" id="ARBA00023002"/>
    </source>
</evidence>
<dbReference type="PRINTS" id="PR00463">
    <property type="entry name" value="EP450I"/>
</dbReference>
<dbReference type="GO" id="GO:0005506">
    <property type="term" value="F:iron ion binding"/>
    <property type="evidence" value="ECO:0007669"/>
    <property type="project" value="InterPro"/>
</dbReference>
<reference evidence="11" key="1">
    <citation type="submission" date="2021-01" db="EMBL/GenBank/DDBJ databases">
        <title>Caligus Genome Assembly.</title>
        <authorList>
            <person name="Gallardo-Escarate C."/>
        </authorList>
    </citation>
    <scope>NUCLEOTIDE SEQUENCE [LARGE SCALE GENOMIC DNA]</scope>
</reference>
<dbReference type="InterPro" id="IPR002401">
    <property type="entry name" value="Cyt_P450_E_grp-I"/>
</dbReference>
<evidence type="ECO:0008006" key="12">
    <source>
        <dbReference type="Google" id="ProtNLM"/>
    </source>
</evidence>
<dbReference type="GO" id="GO:0020037">
    <property type="term" value="F:heme binding"/>
    <property type="evidence" value="ECO:0007669"/>
    <property type="project" value="InterPro"/>
</dbReference>
<dbReference type="Pfam" id="PF00067">
    <property type="entry name" value="p450"/>
    <property type="match status" value="2"/>
</dbReference>